<feature type="region of interest" description="Disordered" evidence="1">
    <location>
        <begin position="221"/>
        <end position="242"/>
    </location>
</feature>
<dbReference type="EMBL" id="JAAZQD010000001">
    <property type="protein sequence ID" value="NKZ37620.1"/>
    <property type="molecule type" value="Genomic_DNA"/>
</dbReference>
<name>A0A846ZJB6_9GAMM</name>
<proteinExistence type="predicted"/>
<evidence type="ECO:0000256" key="1">
    <source>
        <dbReference type="SAM" id="MobiDB-lite"/>
    </source>
</evidence>
<comment type="caution">
    <text evidence="2">The sequence shown here is derived from an EMBL/GenBank/DDBJ whole genome shotgun (WGS) entry which is preliminary data.</text>
</comment>
<dbReference type="AlphaFoldDB" id="A0A846ZJB6"/>
<organism evidence="2 3">
    <name type="scientific">Oleiagrimonas citrea</name>
    <dbReference type="NCBI Taxonomy" id="1665687"/>
    <lineage>
        <taxon>Bacteria</taxon>
        <taxon>Pseudomonadati</taxon>
        <taxon>Pseudomonadota</taxon>
        <taxon>Gammaproteobacteria</taxon>
        <taxon>Lysobacterales</taxon>
        <taxon>Rhodanobacteraceae</taxon>
        <taxon>Oleiagrimonas</taxon>
    </lineage>
</organism>
<sequence>MHPKIYENVIIGNFLYGLGFAMRQHADGVGHQGAINLLQQTPADTLLGDVLMTFPGMSRLIEFKRKGAALNKETVRHVTLTKALEDNLALQRVSRRMHLYLEFSETEPDAASIKVTSYLDAFSSDDALTQTMAGCIEKFASDVSESARMDPAVRAAQREEEAFYLTLVRKLQGEGSIGSGGMLLMSDAEGRLAYAYLEDLSALRMTTREWSHALEQKLQHELTRSMSRERSISRDRGHGLER</sequence>
<dbReference type="Proteomes" id="UP000541636">
    <property type="component" value="Unassembled WGS sequence"/>
</dbReference>
<accession>A0A846ZJB6</accession>
<gene>
    <name evidence="2" type="ORF">HF690_01470</name>
</gene>
<protein>
    <submittedName>
        <fullName evidence="2">Uncharacterized protein</fullName>
    </submittedName>
</protein>
<evidence type="ECO:0000313" key="2">
    <source>
        <dbReference type="EMBL" id="NKZ37620.1"/>
    </source>
</evidence>
<evidence type="ECO:0000313" key="3">
    <source>
        <dbReference type="Proteomes" id="UP000541636"/>
    </source>
</evidence>
<dbReference type="RefSeq" id="WP_168608207.1">
    <property type="nucleotide sequence ID" value="NZ_JAAZQD010000001.1"/>
</dbReference>
<keyword evidence="3" id="KW-1185">Reference proteome</keyword>
<reference evidence="2 3" key="1">
    <citation type="journal article" date="2017" name="Int. J. Syst. Evol. Microbiol.">
        <title>Oleiagrimonas citrea sp. nov., a marine bacterium isolated from tidal flat sediment and emended description of the genus Oleiagrimonas Fang et al. 2015 and Oleiagrimonas soli.</title>
        <authorList>
            <person name="Yang S.H."/>
            <person name="Seo H.S."/>
            <person name="Seong C.N."/>
            <person name="Kwon K.K."/>
        </authorList>
    </citation>
    <scope>NUCLEOTIDE SEQUENCE [LARGE SCALE GENOMIC DNA]</scope>
    <source>
        <strain evidence="2 3">MEBiC09124</strain>
    </source>
</reference>